<dbReference type="OrthoDB" id="194358at2759"/>
<keyword evidence="3" id="KW-1185">Reference proteome</keyword>
<protein>
    <submittedName>
        <fullName evidence="2">Uncharacterized protein</fullName>
    </submittedName>
</protein>
<evidence type="ECO:0000313" key="2">
    <source>
        <dbReference type="EMBL" id="QIW99361.1"/>
    </source>
</evidence>
<evidence type="ECO:0000256" key="1">
    <source>
        <dbReference type="SAM" id="MobiDB-lite"/>
    </source>
</evidence>
<proteinExistence type="predicted"/>
<feature type="region of interest" description="Disordered" evidence="1">
    <location>
        <begin position="393"/>
        <end position="426"/>
    </location>
</feature>
<dbReference type="Proteomes" id="UP000503462">
    <property type="component" value="Chromosome 3"/>
</dbReference>
<dbReference type="EMBL" id="CP051141">
    <property type="protein sequence ID" value="QIW99361.1"/>
    <property type="molecule type" value="Genomic_DNA"/>
</dbReference>
<organism evidence="2 3">
    <name type="scientific">Peltaster fructicola</name>
    <dbReference type="NCBI Taxonomy" id="286661"/>
    <lineage>
        <taxon>Eukaryota</taxon>
        <taxon>Fungi</taxon>
        <taxon>Dikarya</taxon>
        <taxon>Ascomycota</taxon>
        <taxon>Pezizomycotina</taxon>
        <taxon>Dothideomycetes</taxon>
        <taxon>Dothideomycetes incertae sedis</taxon>
        <taxon>Peltaster</taxon>
    </lineage>
</organism>
<dbReference type="InterPro" id="IPR027417">
    <property type="entry name" value="P-loop_NTPase"/>
</dbReference>
<gene>
    <name evidence="2" type="ORF">AMS68_004879</name>
</gene>
<dbReference type="AlphaFoldDB" id="A0A6H0XX61"/>
<accession>A0A6H0XX61</accession>
<feature type="region of interest" description="Disordered" evidence="1">
    <location>
        <begin position="160"/>
        <end position="182"/>
    </location>
</feature>
<dbReference type="SUPFAM" id="SSF52540">
    <property type="entry name" value="P-loop containing nucleoside triphosphate hydrolases"/>
    <property type="match status" value="1"/>
</dbReference>
<name>A0A6H0XX61_9PEZI</name>
<evidence type="ECO:0000313" key="3">
    <source>
        <dbReference type="Proteomes" id="UP000503462"/>
    </source>
</evidence>
<reference evidence="2 3" key="1">
    <citation type="journal article" date="2016" name="Sci. Rep.">
        <title>Peltaster fructicola genome reveals evolution from an invasive phytopathogen to an ectophytic parasite.</title>
        <authorList>
            <person name="Xu C."/>
            <person name="Chen H."/>
            <person name="Gleason M.L."/>
            <person name="Xu J.R."/>
            <person name="Liu H."/>
            <person name="Zhang R."/>
            <person name="Sun G."/>
        </authorList>
    </citation>
    <scope>NUCLEOTIDE SEQUENCE [LARGE SCALE GENOMIC DNA]</scope>
    <source>
        <strain evidence="2 3">LNHT1506</strain>
    </source>
</reference>
<sequence>MATPPFRIGLFDFERSPQLPAYPRRTLVRARSDSNAGSMCSPNNTDASSTLQQALLNQHNPADDARPDVDAALDNDFTESTVEPPTMSLPDSTVFRQPIPPPQRPSITVTPQIDNPPINDNAGLTTGEYQHDSPPSRAHLSVNTQLVDVTWPVEQSTLAASTDSAPYSTFRDRSGSTSSTNPLPCINCQKTGPGRVRCNVCKELFCMDCWNTQIPHWKAPMPGAIPHEKTEDVLFAKVQNCLYPAWDAVARDSAHEQDDSTTWFGVVQDDPYPVFRDYGKYRDIIGSARDVIQDQASISPLRDQAPMSPFLENAGESLYPTVTSFVGQTGAGKSTLIKLLIDLQSDDIEQMPSPVVGDSSSFNPTSDNVHLYLAPGSSGTRVRLYADCEGLEGGERDPASARVKAEKRKQAEEERRKAGRGPRQRYATERDLTWATTAAKRTREYFVKHLYPRVLYTFSDVVVFVHRNPKYVYPDEISPQLTYPRTIEGVFSLLLSWANAAIQTSSNQPVLPHAIIVFNAMDHNTPEERWDPDTATSRVLESMADCVSNPTFKRYTAFWESRDKRIHDFKHLLESFYGSIKVVYVPTGDRPNLLKVQLQRLHDLIHHASNTALEKKAVLRMLSDSEEFDSFLVRAFDHFACNFEKPFDFVQASFARSPVPNNFAGNIMKLACQVMDRWPRKGGHNIFDELSYLIASCIMLDVTRNKIKGKC</sequence>